<dbReference type="Proteomes" id="UP000054783">
    <property type="component" value="Unassembled WGS sequence"/>
</dbReference>
<accession>A0A0V0ZEU1</accession>
<dbReference type="EMBL" id="JYDQ01000722">
    <property type="protein sequence ID" value="KRY06628.1"/>
    <property type="molecule type" value="Genomic_DNA"/>
</dbReference>
<name>A0A0V0ZEU1_9BILA</name>
<evidence type="ECO:0000313" key="1">
    <source>
        <dbReference type="EMBL" id="KRY06628.1"/>
    </source>
</evidence>
<reference evidence="3 4" key="1">
    <citation type="submission" date="2015-01" db="EMBL/GenBank/DDBJ databases">
        <title>Evolution of Trichinella species and genotypes.</title>
        <authorList>
            <person name="Korhonen P.K."/>
            <person name="Edoardo P."/>
            <person name="Giuseppe L.R."/>
            <person name="Gasser R.B."/>
        </authorList>
    </citation>
    <scope>NUCLEOTIDE SEQUENCE [LARGE SCALE GENOMIC DNA]</scope>
    <source>
        <strain evidence="3">ISS2496</strain>
    </source>
</reference>
<evidence type="ECO:0000313" key="4">
    <source>
        <dbReference type="Proteomes" id="UP000054783"/>
    </source>
</evidence>
<protein>
    <submittedName>
        <fullName evidence="3">Uncharacterized protein</fullName>
    </submittedName>
</protein>
<sequence length="82" mass="9223">MQNKRPSGSVPEFRLRYVESTSIQLITVLPLRFCSSEVDCGTEVRQQTKINPLDLTCAHCSKRFTMKTNTGEQSRGLKGETS</sequence>
<evidence type="ECO:0000313" key="2">
    <source>
        <dbReference type="EMBL" id="KRY07572.1"/>
    </source>
</evidence>
<gene>
    <name evidence="3" type="ORF">T12_12183</name>
    <name evidence="1" type="ORF">T12_12358</name>
    <name evidence="2" type="ORF">T12_6337</name>
</gene>
<dbReference type="EMBL" id="JYDQ01000226">
    <property type="protein sequence ID" value="KRY10554.1"/>
    <property type="molecule type" value="Genomic_DNA"/>
</dbReference>
<proteinExistence type="predicted"/>
<dbReference type="AlphaFoldDB" id="A0A0V0ZEU1"/>
<evidence type="ECO:0000313" key="3">
    <source>
        <dbReference type="EMBL" id="KRY10554.1"/>
    </source>
</evidence>
<comment type="caution">
    <text evidence="3">The sequence shown here is derived from an EMBL/GenBank/DDBJ whole genome shotgun (WGS) entry which is preliminary data.</text>
</comment>
<dbReference type="EMBL" id="JYDQ01000438">
    <property type="protein sequence ID" value="KRY07572.1"/>
    <property type="molecule type" value="Genomic_DNA"/>
</dbReference>
<organism evidence="3 4">
    <name type="scientific">Trichinella patagoniensis</name>
    <dbReference type="NCBI Taxonomy" id="990121"/>
    <lineage>
        <taxon>Eukaryota</taxon>
        <taxon>Metazoa</taxon>
        <taxon>Ecdysozoa</taxon>
        <taxon>Nematoda</taxon>
        <taxon>Enoplea</taxon>
        <taxon>Dorylaimia</taxon>
        <taxon>Trichinellida</taxon>
        <taxon>Trichinellidae</taxon>
        <taxon>Trichinella</taxon>
    </lineage>
</organism>
<keyword evidence="4" id="KW-1185">Reference proteome</keyword>